<evidence type="ECO:0000256" key="1">
    <source>
        <dbReference type="SAM" id="Phobius"/>
    </source>
</evidence>
<accession>A0ABX8E9Z4</accession>
<evidence type="ECO:0000313" key="4">
    <source>
        <dbReference type="Proteomes" id="UP000677126"/>
    </source>
</evidence>
<gene>
    <name evidence="3" type="ORF">HT578_20990</name>
</gene>
<feature type="domain" description="Phosphatidic acid phosphatase type 2/haloperoxidase" evidence="2">
    <location>
        <begin position="104"/>
        <end position="218"/>
    </location>
</feature>
<feature type="transmembrane region" description="Helical" evidence="1">
    <location>
        <begin position="76"/>
        <end position="100"/>
    </location>
</feature>
<feature type="transmembrane region" description="Helical" evidence="1">
    <location>
        <begin position="21"/>
        <end position="41"/>
    </location>
</feature>
<evidence type="ECO:0000313" key="3">
    <source>
        <dbReference type="EMBL" id="QVM85852.1"/>
    </source>
</evidence>
<evidence type="ECO:0000259" key="2">
    <source>
        <dbReference type="SMART" id="SM00014"/>
    </source>
</evidence>
<dbReference type="SMART" id="SM00014">
    <property type="entry name" value="acidPPc"/>
    <property type="match status" value="1"/>
</dbReference>
<dbReference type="PANTHER" id="PTHR14969:SF13">
    <property type="entry name" value="AT30094P"/>
    <property type="match status" value="1"/>
</dbReference>
<keyword evidence="1" id="KW-0812">Transmembrane</keyword>
<dbReference type="InterPro" id="IPR036938">
    <property type="entry name" value="PAP2/HPO_sf"/>
</dbReference>
<dbReference type="PANTHER" id="PTHR14969">
    <property type="entry name" value="SPHINGOSINE-1-PHOSPHATE PHOSPHOHYDROLASE"/>
    <property type="match status" value="1"/>
</dbReference>
<organism evidence="3 4">
    <name type="scientific">Novosphingobium decolorationis</name>
    <dbReference type="NCBI Taxonomy" id="2698673"/>
    <lineage>
        <taxon>Bacteria</taxon>
        <taxon>Pseudomonadati</taxon>
        <taxon>Pseudomonadota</taxon>
        <taxon>Alphaproteobacteria</taxon>
        <taxon>Sphingomonadales</taxon>
        <taxon>Sphingomonadaceae</taxon>
        <taxon>Novosphingobium</taxon>
    </lineage>
</organism>
<feature type="transmembrane region" description="Helical" evidence="1">
    <location>
        <begin position="107"/>
        <end position="126"/>
    </location>
</feature>
<sequence>MILSEQTSRPVLHSHPISRRKALIVAIFAWTGFALLAWAVLTGHTATIDRTALLFWRDGDLRPIGPVRLLEVVRDITALGGVLLRNLFALAAIVALVFLGHRRAASLLGLTVVLGWVVEVVIKLLVGRPRPEITLHLTEAGGSSFPSGHSFNSAVVFLAIALAFAGFSSRERVRVTILGAALATSLMVAWSRVWLGIHWPADALAGWLGGTAWAFSAAALLGPAARLTAAKSERFSAPSSALH</sequence>
<dbReference type="CDD" id="cd03392">
    <property type="entry name" value="PAP2_like_2"/>
    <property type="match status" value="1"/>
</dbReference>
<feature type="transmembrane region" description="Helical" evidence="1">
    <location>
        <begin position="146"/>
        <end position="165"/>
    </location>
</feature>
<dbReference type="EMBL" id="CP054856">
    <property type="protein sequence ID" value="QVM85852.1"/>
    <property type="molecule type" value="Genomic_DNA"/>
</dbReference>
<name>A0ABX8E9Z4_9SPHN</name>
<proteinExistence type="predicted"/>
<dbReference type="Pfam" id="PF01569">
    <property type="entry name" value="PAP2"/>
    <property type="match status" value="1"/>
</dbReference>
<dbReference type="Gene3D" id="1.20.144.10">
    <property type="entry name" value="Phosphatidic acid phosphatase type 2/haloperoxidase"/>
    <property type="match status" value="2"/>
</dbReference>
<keyword evidence="1" id="KW-0472">Membrane</keyword>
<feature type="transmembrane region" description="Helical" evidence="1">
    <location>
        <begin position="177"/>
        <end position="197"/>
    </location>
</feature>
<dbReference type="Proteomes" id="UP000677126">
    <property type="component" value="Chromosome"/>
</dbReference>
<feature type="transmembrane region" description="Helical" evidence="1">
    <location>
        <begin position="203"/>
        <end position="225"/>
    </location>
</feature>
<dbReference type="InterPro" id="IPR000326">
    <property type="entry name" value="PAP2/HPO"/>
</dbReference>
<keyword evidence="4" id="KW-1185">Reference proteome</keyword>
<reference evidence="3 4" key="1">
    <citation type="journal article" date="2021" name="Int. J. Syst. Evol. Microbiol.">
        <title>Novosphingobium decolorationis sp. nov., an aniline blue-decolourizing bacterium isolated from East Pacific sediment.</title>
        <authorList>
            <person name="Chen X."/>
            <person name="Dong B."/>
            <person name="Chen T."/>
            <person name="Ren N."/>
            <person name="Wang J."/>
            <person name="Xu Y."/>
            <person name="Yang J."/>
            <person name="Zhu S."/>
            <person name="Chen J."/>
        </authorList>
    </citation>
    <scope>NUCLEOTIDE SEQUENCE [LARGE SCALE GENOMIC DNA]</scope>
    <source>
        <strain evidence="3 4">502str22</strain>
    </source>
</reference>
<keyword evidence="1" id="KW-1133">Transmembrane helix</keyword>
<dbReference type="SUPFAM" id="SSF48317">
    <property type="entry name" value="Acid phosphatase/Vanadium-dependent haloperoxidase"/>
    <property type="match status" value="1"/>
</dbReference>
<protein>
    <submittedName>
        <fullName evidence="3">Phosphatase PAP2 family protein</fullName>
    </submittedName>
</protein>